<gene>
    <name evidence="1" type="ORF">COO91_09169</name>
</gene>
<dbReference type="AlphaFoldDB" id="A0A2K8T604"/>
<sequence length="63" mass="6492">MPKASRLAETSASEFADWAGAVSGKLGQRTPNGFEVIDAGIQIFEKKAKEVKPDVAAADAGAS</sequence>
<keyword evidence="2" id="KW-1185">Reference proteome</keyword>
<dbReference type="Proteomes" id="UP000232003">
    <property type="component" value="Plasmid pNFSY02"/>
</dbReference>
<proteinExistence type="predicted"/>
<reference evidence="1 2" key="1">
    <citation type="submission" date="2017-11" db="EMBL/GenBank/DDBJ databases">
        <title>Complete genome of a free-living desiccation-tolerant cyanobacterium and its photosynthetic adaptation to extreme terrestrial habitat.</title>
        <authorList>
            <person name="Shang J."/>
        </authorList>
    </citation>
    <scope>NUCLEOTIDE SEQUENCE [LARGE SCALE GENOMIC DNA]</scope>
    <source>
        <strain evidence="1 2">CCNUN1</strain>
        <plasmid evidence="2">pnfsy02</plasmid>
    </source>
</reference>
<name>A0A2K8T604_9NOSO</name>
<dbReference type="EMBL" id="CP024787">
    <property type="protein sequence ID" value="AUB43013.1"/>
    <property type="molecule type" value="Genomic_DNA"/>
</dbReference>
<accession>A0A2K8T604</accession>
<dbReference type="RefSeq" id="WP_225912724.1">
    <property type="nucleotide sequence ID" value="NZ_CAWNNC010000003.1"/>
</dbReference>
<organism evidence="1 2">
    <name type="scientific">Nostoc flagelliforme CCNUN1</name>
    <dbReference type="NCBI Taxonomy" id="2038116"/>
    <lineage>
        <taxon>Bacteria</taxon>
        <taxon>Bacillati</taxon>
        <taxon>Cyanobacteriota</taxon>
        <taxon>Cyanophyceae</taxon>
        <taxon>Nostocales</taxon>
        <taxon>Nostocaceae</taxon>
        <taxon>Nostoc</taxon>
    </lineage>
</organism>
<evidence type="ECO:0000313" key="2">
    <source>
        <dbReference type="Proteomes" id="UP000232003"/>
    </source>
</evidence>
<geneLocation type="plasmid" evidence="2">
    <name>pnfsy02</name>
</geneLocation>
<dbReference type="KEGG" id="nfl:COO91_09169"/>
<protein>
    <submittedName>
        <fullName evidence="1">Uncharacterized protein</fullName>
    </submittedName>
</protein>
<keyword evidence="1" id="KW-0614">Plasmid</keyword>
<evidence type="ECO:0000313" key="1">
    <source>
        <dbReference type="EMBL" id="AUB43013.1"/>
    </source>
</evidence>